<dbReference type="AlphaFoldDB" id="A0A6S6S8Q1"/>
<dbReference type="GO" id="GO:0016829">
    <property type="term" value="F:lyase activity"/>
    <property type="evidence" value="ECO:0007669"/>
    <property type="project" value="UniProtKB-KW"/>
</dbReference>
<dbReference type="InterPro" id="IPR001406">
    <property type="entry name" value="PsdUridine_synth_TruA"/>
</dbReference>
<dbReference type="NCBIfam" id="TIGR00071">
    <property type="entry name" value="hisT_truA"/>
    <property type="match status" value="1"/>
</dbReference>
<dbReference type="InterPro" id="IPR020103">
    <property type="entry name" value="PsdUridine_synth_cat_dom_sf"/>
</dbReference>
<feature type="domain" description="Pseudouridine synthase I TruA alpha/beta" evidence="8">
    <location>
        <begin position="141"/>
        <end position="241"/>
    </location>
</feature>
<dbReference type="CDD" id="cd02570">
    <property type="entry name" value="PseudoU_synth_EcTruA"/>
    <property type="match status" value="1"/>
</dbReference>
<evidence type="ECO:0000256" key="5">
    <source>
        <dbReference type="PIRSR" id="PIRSR001430-1"/>
    </source>
</evidence>
<dbReference type="GO" id="GO:0160147">
    <property type="term" value="F:tRNA pseudouridine(38-40) synthase activity"/>
    <property type="evidence" value="ECO:0007669"/>
    <property type="project" value="UniProtKB-EC"/>
</dbReference>
<keyword evidence="2 4" id="KW-0819">tRNA processing</keyword>
<name>A0A6S6S8Q1_9BACT</name>
<dbReference type="FunFam" id="3.30.70.580:FF:000001">
    <property type="entry name" value="tRNA pseudouridine synthase A"/>
    <property type="match status" value="1"/>
</dbReference>
<dbReference type="InterPro" id="IPR020097">
    <property type="entry name" value="PsdUridine_synth_TruA_a/b_dom"/>
</dbReference>
<evidence type="ECO:0000259" key="8">
    <source>
        <dbReference type="Pfam" id="PF01416"/>
    </source>
</evidence>
<comment type="caution">
    <text evidence="4">Lacks conserved residue(s) required for the propagation of feature annotation.</text>
</comment>
<dbReference type="Gene3D" id="3.30.70.660">
    <property type="entry name" value="Pseudouridine synthase I, catalytic domain, C-terminal subdomain"/>
    <property type="match status" value="1"/>
</dbReference>
<evidence type="ECO:0000313" key="9">
    <source>
        <dbReference type="EMBL" id="CAA6801847.1"/>
    </source>
</evidence>
<comment type="similarity">
    <text evidence="1 4 7">Belongs to the tRNA pseudouridine synthase TruA family.</text>
</comment>
<evidence type="ECO:0000256" key="1">
    <source>
        <dbReference type="ARBA" id="ARBA00009375"/>
    </source>
</evidence>
<dbReference type="PIRSF" id="PIRSF001430">
    <property type="entry name" value="tRNA_psdUrid_synth"/>
    <property type="match status" value="1"/>
</dbReference>
<accession>A0A6S6S8Q1</accession>
<feature type="binding site" evidence="4 6">
    <location>
        <position position="110"/>
    </location>
    <ligand>
        <name>substrate</name>
    </ligand>
</feature>
<dbReference type="GO" id="GO:0003723">
    <property type="term" value="F:RNA binding"/>
    <property type="evidence" value="ECO:0007669"/>
    <property type="project" value="InterPro"/>
</dbReference>
<dbReference type="PANTHER" id="PTHR11142">
    <property type="entry name" value="PSEUDOURIDYLATE SYNTHASE"/>
    <property type="match status" value="1"/>
</dbReference>
<sequence>MSRVKAVISYDGSAYYGFQKQTSTTQTITHKIENGLKSLHIQSAIVGSGRTDAGVHATGQVIHFDIPDYWNDLQKLKLNLNRKLNDIQCKHITLVEDAFHARFSAKKRLYRYVFKTSKPSVFEQKYISYYKPFNVFALQDALSSFIGKHDFDYFRKSGTDTHTSTREVYKAFYRQRGPYHFIYFEANGFLRSQVRMMVESAMLVAKGELSKEQLLQQLACKQKSTTTLAPPQGLYLAKIIY</sequence>
<keyword evidence="9" id="KW-0456">Lyase</keyword>
<dbReference type="InterPro" id="IPR020094">
    <property type="entry name" value="TruA/RsuA/RluB/E/F_N"/>
</dbReference>
<comment type="function">
    <text evidence="4">Formation of pseudouridine at positions 38, 39 and 40 in the anticodon stem and loop of transfer RNAs.</text>
</comment>
<feature type="domain" description="Pseudouridine synthase I TruA alpha/beta" evidence="8">
    <location>
        <begin position="6"/>
        <end position="103"/>
    </location>
</feature>
<dbReference type="Pfam" id="PF01416">
    <property type="entry name" value="PseudoU_synth_1"/>
    <property type="match status" value="2"/>
</dbReference>
<dbReference type="HAMAP" id="MF_00171">
    <property type="entry name" value="TruA"/>
    <property type="match status" value="1"/>
</dbReference>
<feature type="active site" description="Nucleophile" evidence="4 5">
    <location>
        <position position="52"/>
    </location>
</feature>
<dbReference type="SUPFAM" id="SSF55120">
    <property type="entry name" value="Pseudouridine synthase"/>
    <property type="match status" value="1"/>
</dbReference>
<dbReference type="PANTHER" id="PTHR11142:SF0">
    <property type="entry name" value="TRNA PSEUDOURIDINE SYNTHASE-LIKE 1"/>
    <property type="match status" value="1"/>
</dbReference>
<evidence type="ECO:0000256" key="4">
    <source>
        <dbReference type="HAMAP-Rule" id="MF_00171"/>
    </source>
</evidence>
<evidence type="ECO:0000256" key="2">
    <source>
        <dbReference type="ARBA" id="ARBA00022694"/>
    </source>
</evidence>
<comment type="catalytic activity">
    <reaction evidence="4 7">
        <text>uridine(38/39/40) in tRNA = pseudouridine(38/39/40) in tRNA</text>
        <dbReference type="Rhea" id="RHEA:22376"/>
        <dbReference type="Rhea" id="RHEA-COMP:10085"/>
        <dbReference type="Rhea" id="RHEA-COMP:10087"/>
        <dbReference type="ChEBI" id="CHEBI:65314"/>
        <dbReference type="ChEBI" id="CHEBI:65315"/>
        <dbReference type="EC" id="5.4.99.12"/>
    </reaction>
</comment>
<keyword evidence="3 4" id="KW-0413">Isomerase</keyword>
<dbReference type="InterPro" id="IPR020095">
    <property type="entry name" value="PsdUridine_synth_TruA_C"/>
</dbReference>
<protein>
    <recommendedName>
        <fullName evidence="4">tRNA pseudouridine synthase A</fullName>
        <ecNumber evidence="4">5.4.99.12</ecNumber>
    </recommendedName>
    <alternativeName>
        <fullName evidence="4">tRNA pseudouridine(38-40) synthase</fullName>
    </alternativeName>
    <alternativeName>
        <fullName evidence="4">tRNA pseudouridylate synthase I</fullName>
    </alternativeName>
    <alternativeName>
        <fullName evidence="4">tRNA-uridine isomerase I</fullName>
    </alternativeName>
</protein>
<dbReference type="GO" id="GO:0031119">
    <property type="term" value="P:tRNA pseudouridine synthesis"/>
    <property type="evidence" value="ECO:0007669"/>
    <property type="project" value="UniProtKB-UniRule"/>
</dbReference>
<proteinExistence type="inferred from homology"/>
<gene>
    <name evidence="4" type="primary">truA</name>
    <name evidence="9" type="ORF">HELGO_WM2507</name>
</gene>
<evidence type="ECO:0000256" key="6">
    <source>
        <dbReference type="PIRSR" id="PIRSR001430-2"/>
    </source>
</evidence>
<dbReference type="EC" id="5.4.99.12" evidence="4"/>
<dbReference type="Gene3D" id="3.30.70.580">
    <property type="entry name" value="Pseudouridine synthase I, catalytic domain, N-terminal subdomain"/>
    <property type="match status" value="1"/>
</dbReference>
<dbReference type="EMBL" id="CACVAS010000020">
    <property type="protein sequence ID" value="CAA6801847.1"/>
    <property type="molecule type" value="Genomic_DNA"/>
</dbReference>
<organism evidence="9">
    <name type="scientific">uncultured Sulfurovum sp</name>
    <dbReference type="NCBI Taxonomy" id="269237"/>
    <lineage>
        <taxon>Bacteria</taxon>
        <taxon>Pseudomonadati</taxon>
        <taxon>Campylobacterota</taxon>
        <taxon>Epsilonproteobacteria</taxon>
        <taxon>Campylobacterales</taxon>
        <taxon>Sulfurovaceae</taxon>
        <taxon>Sulfurovum</taxon>
        <taxon>environmental samples</taxon>
    </lineage>
</organism>
<evidence type="ECO:0000256" key="3">
    <source>
        <dbReference type="ARBA" id="ARBA00023235"/>
    </source>
</evidence>
<evidence type="ECO:0000256" key="7">
    <source>
        <dbReference type="RuleBase" id="RU003792"/>
    </source>
</evidence>
<comment type="subunit">
    <text evidence="4">Homodimer.</text>
</comment>
<reference evidence="9" key="1">
    <citation type="submission" date="2020-01" db="EMBL/GenBank/DDBJ databases">
        <authorList>
            <person name="Meier V. D."/>
            <person name="Meier V D."/>
        </authorList>
    </citation>
    <scope>NUCLEOTIDE SEQUENCE</scope>
    <source>
        <strain evidence="9">HLG_WM_MAG_01</strain>
    </source>
</reference>